<dbReference type="PANTHER" id="PTHR10584">
    <property type="entry name" value="SUGAR KINASE"/>
    <property type="match status" value="1"/>
</dbReference>
<evidence type="ECO:0000313" key="5">
    <source>
        <dbReference type="Proteomes" id="UP000230025"/>
    </source>
</evidence>
<feature type="domain" description="Carbohydrate kinase PfkB" evidence="3">
    <location>
        <begin position="23"/>
        <end position="277"/>
    </location>
</feature>
<evidence type="ECO:0000313" key="4">
    <source>
        <dbReference type="EMBL" id="PIW32464.1"/>
    </source>
</evidence>
<dbReference type="PANTHER" id="PTHR10584:SF166">
    <property type="entry name" value="RIBOKINASE"/>
    <property type="match status" value="1"/>
</dbReference>
<proteinExistence type="predicted"/>
<comment type="caution">
    <text evidence="4">The sequence shown here is derived from an EMBL/GenBank/DDBJ whole genome shotgun (WGS) entry which is preliminary data.</text>
</comment>
<dbReference type="Proteomes" id="UP000230025">
    <property type="component" value="Unassembled WGS sequence"/>
</dbReference>
<dbReference type="PROSITE" id="PS00584">
    <property type="entry name" value="PFKB_KINASES_2"/>
    <property type="match status" value="1"/>
</dbReference>
<evidence type="ECO:0000259" key="3">
    <source>
        <dbReference type="Pfam" id="PF00294"/>
    </source>
</evidence>
<keyword evidence="1" id="KW-0808">Transferase</keyword>
<sequence length="300" mass="33455">MSLLVVGSVALDSIETPSGKRENILGGSATYLSLAAGYFSPVNLVSVVGSDFPGSHLELLKERNIDLKGLIIKEKGKTFRWQGYYEDDFNEAHTVSTELNVFENFKPEIPQEYRDCDYLFLANIDPDLQREVLHQVKKAKFIVCDTMNYWITQKPESLKKVLAEVDAFMINESELRQFSGESNLLKAVKKVMGLGSDIVVVKRGDSGAAMFTGNSIFSLSAYPLEIIVDPTGAGDSFGGGFIGYVCRQDRIEEKVLRKAMVYGSAIASFNVGGFGTERLKDLKFEEIEKRYQEFKELTGF</sequence>
<dbReference type="InterPro" id="IPR002173">
    <property type="entry name" value="Carboh/pur_kinase_PfkB_CS"/>
</dbReference>
<dbReference type="GO" id="GO:0016301">
    <property type="term" value="F:kinase activity"/>
    <property type="evidence" value="ECO:0007669"/>
    <property type="project" value="UniProtKB-KW"/>
</dbReference>
<gene>
    <name evidence="4" type="ORF">COW28_05980</name>
</gene>
<evidence type="ECO:0000256" key="1">
    <source>
        <dbReference type="ARBA" id="ARBA00022679"/>
    </source>
</evidence>
<dbReference type="SUPFAM" id="SSF53613">
    <property type="entry name" value="Ribokinase-like"/>
    <property type="match status" value="1"/>
</dbReference>
<accession>A0A2M7GXG6</accession>
<dbReference type="Gene3D" id="3.40.1190.20">
    <property type="match status" value="1"/>
</dbReference>
<name>A0A2M7GXG6_9BACT</name>
<dbReference type="EMBL" id="PFFY01000274">
    <property type="protein sequence ID" value="PIW32464.1"/>
    <property type="molecule type" value="Genomic_DNA"/>
</dbReference>
<keyword evidence="2 4" id="KW-0418">Kinase</keyword>
<reference evidence="5" key="1">
    <citation type="submission" date="2017-09" db="EMBL/GenBank/DDBJ databases">
        <title>Depth-based differentiation of microbial function through sediment-hosted aquifers and enrichment of novel symbionts in the deep terrestrial subsurface.</title>
        <authorList>
            <person name="Probst A.J."/>
            <person name="Ladd B."/>
            <person name="Jarett J.K."/>
            <person name="Geller-Mcgrath D.E."/>
            <person name="Sieber C.M.K."/>
            <person name="Emerson J.B."/>
            <person name="Anantharaman K."/>
            <person name="Thomas B.C."/>
            <person name="Malmstrom R."/>
            <person name="Stieglmeier M."/>
            <person name="Klingl A."/>
            <person name="Woyke T."/>
            <person name="Ryan C.M."/>
            <person name="Banfield J.F."/>
        </authorList>
    </citation>
    <scope>NUCLEOTIDE SEQUENCE [LARGE SCALE GENOMIC DNA]</scope>
</reference>
<dbReference type="GO" id="GO:0005829">
    <property type="term" value="C:cytosol"/>
    <property type="evidence" value="ECO:0007669"/>
    <property type="project" value="TreeGrafter"/>
</dbReference>
<dbReference type="AlphaFoldDB" id="A0A2M7GXG6"/>
<dbReference type="InterPro" id="IPR029056">
    <property type="entry name" value="Ribokinase-like"/>
</dbReference>
<organism evidence="4 5">
    <name type="scientific">bacterium (Candidatus Ratteibacteria) CG15_BIG_FIL_POST_REV_8_21_14_020_41_12</name>
    <dbReference type="NCBI Taxonomy" id="2014291"/>
    <lineage>
        <taxon>Bacteria</taxon>
        <taxon>Candidatus Ratteibacteria</taxon>
    </lineage>
</organism>
<evidence type="ECO:0000256" key="2">
    <source>
        <dbReference type="ARBA" id="ARBA00022777"/>
    </source>
</evidence>
<dbReference type="InterPro" id="IPR011611">
    <property type="entry name" value="PfkB_dom"/>
</dbReference>
<protein>
    <submittedName>
        <fullName evidence="4">Sugar kinase</fullName>
    </submittedName>
</protein>
<dbReference type="Pfam" id="PF00294">
    <property type="entry name" value="PfkB"/>
    <property type="match status" value="1"/>
</dbReference>